<dbReference type="AlphaFoldDB" id="A0A3S1CJC9"/>
<organism evidence="1 2">
    <name type="scientific">Dulcicalothrix desertica PCC 7102</name>
    <dbReference type="NCBI Taxonomy" id="232991"/>
    <lineage>
        <taxon>Bacteria</taxon>
        <taxon>Bacillati</taxon>
        <taxon>Cyanobacteriota</taxon>
        <taxon>Cyanophyceae</taxon>
        <taxon>Nostocales</taxon>
        <taxon>Calotrichaceae</taxon>
        <taxon>Dulcicalothrix</taxon>
    </lineage>
</organism>
<dbReference type="Proteomes" id="UP000271624">
    <property type="component" value="Unassembled WGS sequence"/>
</dbReference>
<name>A0A3S1CJC9_9CYAN</name>
<evidence type="ECO:0000313" key="1">
    <source>
        <dbReference type="EMBL" id="RUT02723.1"/>
    </source>
</evidence>
<proteinExistence type="predicted"/>
<gene>
    <name evidence="1" type="ORF">DSM106972_056430</name>
</gene>
<evidence type="ECO:0000313" key="2">
    <source>
        <dbReference type="Proteomes" id="UP000271624"/>
    </source>
</evidence>
<dbReference type="RefSeq" id="WP_127083911.1">
    <property type="nucleotide sequence ID" value="NZ_RSCL01000015.1"/>
</dbReference>
<protein>
    <submittedName>
        <fullName evidence="1">Uncharacterized protein</fullName>
    </submittedName>
</protein>
<accession>A0A3S1CJC9</accession>
<dbReference type="EMBL" id="RSCL01000015">
    <property type="protein sequence ID" value="RUT02723.1"/>
    <property type="molecule type" value="Genomic_DNA"/>
</dbReference>
<reference evidence="1" key="1">
    <citation type="submission" date="2018-12" db="EMBL/GenBank/DDBJ databases">
        <authorList>
            <person name="Will S."/>
            <person name="Neumann-Schaal M."/>
            <person name="Henke P."/>
        </authorList>
    </citation>
    <scope>NUCLEOTIDE SEQUENCE</scope>
    <source>
        <strain evidence="1">PCC 7102</strain>
    </source>
</reference>
<reference evidence="1" key="2">
    <citation type="journal article" date="2019" name="Genome Biol. Evol.">
        <title>Day and night: Metabolic profiles and evolutionary relationships of six axenic non-marine cyanobacteria.</title>
        <authorList>
            <person name="Will S.E."/>
            <person name="Henke P."/>
            <person name="Boedeker C."/>
            <person name="Huang S."/>
            <person name="Brinkmann H."/>
            <person name="Rohde M."/>
            <person name="Jarek M."/>
            <person name="Friedl T."/>
            <person name="Seufert S."/>
            <person name="Schumacher M."/>
            <person name="Overmann J."/>
            <person name="Neumann-Schaal M."/>
            <person name="Petersen J."/>
        </authorList>
    </citation>
    <scope>NUCLEOTIDE SEQUENCE [LARGE SCALE GENOMIC DNA]</scope>
    <source>
        <strain evidence="1">PCC 7102</strain>
    </source>
</reference>
<sequence length="96" mass="11263">MENLQQIVNNLVKEHSFKKWIYAQVRHLPGDFASRIFSNPDLLSQYVSSDYCGEHFEEDVSVDLPKDCSEEILKVYRQGYNRGYHRGIDRIKPGEN</sequence>
<comment type="caution">
    <text evidence="1">The sequence shown here is derived from an EMBL/GenBank/DDBJ whole genome shotgun (WGS) entry which is preliminary data.</text>
</comment>
<keyword evidence="2" id="KW-1185">Reference proteome</keyword>